<dbReference type="PROSITE" id="PS50238">
    <property type="entry name" value="RHOGAP"/>
    <property type="match status" value="1"/>
</dbReference>
<feature type="region of interest" description="Disordered" evidence="4">
    <location>
        <begin position="1"/>
        <end position="43"/>
    </location>
</feature>
<dbReference type="GO" id="GO:0007165">
    <property type="term" value="P:signal transduction"/>
    <property type="evidence" value="ECO:0007669"/>
    <property type="project" value="InterPro"/>
</dbReference>
<evidence type="ECO:0000313" key="7">
    <source>
        <dbReference type="EMBL" id="KAF2460163.1"/>
    </source>
</evidence>
<dbReference type="InterPro" id="IPR031160">
    <property type="entry name" value="F_BAR_dom"/>
</dbReference>
<evidence type="ECO:0000256" key="4">
    <source>
        <dbReference type="SAM" id="MobiDB-lite"/>
    </source>
</evidence>
<dbReference type="InterPro" id="IPR050729">
    <property type="entry name" value="Rho-GAP"/>
</dbReference>
<protein>
    <recommendedName>
        <fullName evidence="9">Rho GTPase activator</fullName>
    </recommendedName>
</protein>
<dbReference type="GO" id="GO:0005096">
    <property type="term" value="F:GTPase activator activity"/>
    <property type="evidence" value="ECO:0007669"/>
    <property type="project" value="UniProtKB-KW"/>
</dbReference>
<dbReference type="Pfam" id="PF00620">
    <property type="entry name" value="RhoGAP"/>
    <property type="match status" value="1"/>
</dbReference>
<sequence length="806" mass="86079">MASEVASPGGAELPGNDSFPGSAGPDGHTNCGAGHGPTLAEMPQPQTHIVDNSVSKAVDEVLYSDIGVSTLLNRLKQSIASARDFAAFLKKRSELEEHHAQGLKKLCRSTHDTLRRPDARHGSYAARFEDVTRVHERMADNGMQFALSLHQMHEDLSELSANMERGRKQWKQQGLAAEKKTQDAEALMEKAKAKYDGLADDYDRVRTGDKSAGRVFGIKGPKSAAQHEEDLLRKLQTADADYAAKVQSAQSLRQELVSTLRPQAIHAMQELIAECDSGLTLQLQKFATFNEKLLLGNGILVAPIKDAPAPSADADTAQPVSPSAATAPPSQQKSLREMVAEIDNERDFRAFVTEHLSKVPPRHADIKYEKHPTLAGPRAPPTAPSQSQPQLPAQQQHQQSVSTPQQTTGTTGSRQGRQSISGPPTLPPPSFGGGDSPQAPTAPQLPPFAQQQGGGFPQSPQQGPGGYPYPGGPNSYGPPPGGAQQRRRSESFGRPGGGAYGGASPPPGSGFGHAGYPPMSGGGAPQGDGRFGSQTQFQPQGPPGPPGPPQQQQLPQQSTSPTGGPGGPGALPHGNGLTMGGYEGPPAGAADLPPVRPVFGVSLDELFARDQTPVPMVVYQCIQAVDLFGLDVEGIYRVPGTASSIQMMKAMFDNGNIFLVLPPPYLIDASKVDFRNPSSFLHDVNSVAGLLKSFFRDLPDPLFTAQHYAAFIDAARIDDDAVRRDALHARINDLPDPNYATLRALVLHLNRVQEHQDRNRMSAANLAICWAPTLLGPHRGPLQDAGLQARVLDTILVNTYQIFDED</sequence>
<dbReference type="CDD" id="cd07652">
    <property type="entry name" value="F-BAR_Rgd1"/>
    <property type="match status" value="1"/>
</dbReference>
<evidence type="ECO:0000256" key="1">
    <source>
        <dbReference type="ARBA" id="ARBA00022468"/>
    </source>
</evidence>
<evidence type="ECO:0000259" key="6">
    <source>
        <dbReference type="PROSITE" id="PS51741"/>
    </source>
</evidence>
<evidence type="ECO:0000259" key="5">
    <source>
        <dbReference type="PROSITE" id="PS50238"/>
    </source>
</evidence>
<dbReference type="InterPro" id="IPR001060">
    <property type="entry name" value="FCH_dom"/>
</dbReference>
<feature type="coiled-coil region" evidence="3">
    <location>
        <begin position="149"/>
        <end position="201"/>
    </location>
</feature>
<dbReference type="PANTHER" id="PTHR23176">
    <property type="entry name" value="RHO/RAC/CDC GTPASE-ACTIVATING PROTEIN"/>
    <property type="match status" value="1"/>
</dbReference>
<dbReference type="Pfam" id="PF00611">
    <property type="entry name" value="FCH"/>
    <property type="match status" value="1"/>
</dbReference>
<dbReference type="InterPro" id="IPR008936">
    <property type="entry name" value="Rho_GTPase_activation_prot"/>
</dbReference>
<evidence type="ECO:0000313" key="8">
    <source>
        <dbReference type="Proteomes" id="UP000799766"/>
    </source>
</evidence>
<keyword evidence="2 3" id="KW-0175">Coiled coil</keyword>
<evidence type="ECO:0000256" key="3">
    <source>
        <dbReference type="SAM" id="Coils"/>
    </source>
</evidence>
<feature type="compositionally biased region" description="Gly residues" evidence="4">
    <location>
        <begin position="520"/>
        <end position="530"/>
    </location>
</feature>
<feature type="domain" description="Rho-GAP" evidence="5">
    <location>
        <begin position="601"/>
        <end position="803"/>
    </location>
</feature>
<reference evidence="7" key="1">
    <citation type="journal article" date="2020" name="Stud. Mycol.">
        <title>101 Dothideomycetes genomes: a test case for predicting lifestyles and emergence of pathogens.</title>
        <authorList>
            <person name="Haridas S."/>
            <person name="Albert R."/>
            <person name="Binder M."/>
            <person name="Bloem J."/>
            <person name="Labutti K."/>
            <person name="Salamov A."/>
            <person name="Andreopoulos B."/>
            <person name="Baker S."/>
            <person name="Barry K."/>
            <person name="Bills G."/>
            <person name="Bluhm B."/>
            <person name="Cannon C."/>
            <person name="Castanera R."/>
            <person name="Culley D."/>
            <person name="Daum C."/>
            <person name="Ezra D."/>
            <person name="Gonzalez J."/>
            <person name="Henrissat B."/>
            <person name="Kuo A."/>
            <person name="Liang C."/>
            <person name="Lipzen A."/>
            <person name="Lutzoni F."/>
            <person name="Magnuson J."/>
            <person name="Mondo S."/>
            <person name="Nolan M."/>
            <person name="Ohm R."/>
            <person name="Pangilinan J."/>
            <person name="Park H.-J."/>
            <person name="Ramirez L."/>
            <person name="Alfaro M."/>
            <person name="Sun H."/>
            <person name="Tritt A."/>
            <person name="Yoshinaga Y."/>
            <person name="Zwiers L.-H."/>
            <person name="Turgeon B."/>
            <person name="Goodwin S."/>
            <person name="Spatafora J."/>
            <person name="Crous P."/>
            <person name="Grigoriev I."/>
        </authorList>
    </citation>
    <scope>NUCLEOTIDE SEQUENCE</scope>
    <source>
        <strain evidence="7">ATCC 16933</strain>
    </source>
</reference>
<dbReference type="FunFam" id="1.20.1270.60:FF:000063">
    <property type="entry name" value="Rho GTPase activator"/>
    <property type="match status" value="1"/>
</dbReference>
<feature type="region of interest" description="Disordered" evidence="4">
    <location>
        <begin position="308"/>
        <end position="334"/>
    </location>
</feature>
<dbReference type="SUPFAM" id="SSF103657">
    <property type="entry name" value="BAR/IMD domain-like"/>
    <property type="match status" value="1"/>
</dbReference>
<dbReference type="SUPFAM" id="SSF48350">
    <property type="entry name" value="GTPase activation domain, GAP"/>
    <property type="match status" value="1"/>
</dbReference>
<feature type="domain" description="F-BAR" evidence="6">
    <location>
        <begin position="56"/>
        <end position="325"/>
    </location>
</feature>
<evidence type="ECO:0008006" key="9">
    <source>
        <dbReference type="Google" id="ProtNLM"/>
    </source>
</evidence>
<keyword evidence="8" id="KW-1185">Reference proteome</keyword>
<organism evidence="7 8">
    <name type="scientific">Lineolata rhizophorae</name>
    <dbReference type="NCBI Taxonomy" id="578093"/>
    <lineage>
        <taxon>Eukaryota</taxon>
        <taxon>Fungi</taxon>
        <taxon>Dikarya</taxon>
        <taxon>Ascomycota</taxon>
        <taxon>Pezizomycotina</taxon>
        <taxon>Dothideomycetes</taxon>
        <taxon>Dothideomycetes incertae sedis</taxon>
        <taxon>Lineolatales</taxon>
        <taxon>Lineolataceae</taxon>
        <taxon>Lineolata</taxon>
    </lineage>
</organism>
<dbReference type="InterPro" id="IPR000198">
    <property type="entry name" value="RhoGAP_dom"/>
</dbReference>
<gene>
    <name evidence="7" type="ORF">BDY21DRAFT_377678</name>
</gene>
<dbReference type="GO" id="GO:0005938">
    <property type="term" value="C:cell cortex"/>
    <property type="evidence" value="ECO:0007669"/>
    <property type="project" value="UniProtKB-ARBA"/>
</dbReference>
<dbReference type="Gene3D" id="1.20.1270.60">
    <property type="entry name" value="Arfaptin homology (AH) domain/BAR domain"/>
    <property type="match status" value="1"/>
</dbReference>
<feature type="compositionally biased region" description="Pro residues" evidence="4">
    <location>
        <begin position="540"/>
        <end position="549"/>
    </location>
</feature>
<feature type="compositionally biased region" description="Low complexity" evidence="4">
    <location>
        <begin position="384"/>
        <end position="419"/>
    </location>
</feature>
<dbReference type="EMBL" id="MU001674">
    <property type="protein sequence ID" value="KAF2460163.1"/>
    <property type="molecule type" value="Genomic_DNA"/>
</dbReference>
<dbReference type="SMART" id="SM00324">
    <property type="entry name" value="RhoGAP"/>
    <property type="match status" value="1"/>
</dbReference>
<proteinExistence type="predicted"/>
<accession>A0A6A6P9L9</accession>
<feature type="region of interest" description="Disordered" evidence="4">
    <location>
        <begin position="372"/>
        <end position="589"/>
    </location>
</feature>
<dbReference type="OrthoDB" id="437889at2759"/>
<feature type="compositionally biased region" description="Low complexity" evidence="4">
    <location>
        <begin position="436"/>
        <end position="462"/>
    </location>
</feature>
<feature type="compositionally biased region" description="Low complexity" evidence="4">
    <location>
        <begin position="308"/>
        <end position="333"/>
    </location>
</feature>
<evidence type="ECO:0000256" key="2">
    <source>
        <dbReference type="PROSITE-ProRule" id="PRU01077"/>
    </source>
</evidence>
<keyword evidence="1" id="KW-0343">GTPase activation</keyword>
<dbReference type="PANTHER" id="PTHR23176:SF136">
    <property type="entry name" value="RHO GTPASE ACTIVATOR (RGD1)"/>
    <property type="match status" value="1"/>
</dbReference>
<dbReference type="SMART" id="SM00055">
    <property type="entry name" value="FCH"/>
    <property type="match status" value="1"/>
</dbReference>
<dbReference type="Proteomes" id="UP000799766">
    <property type="component" value="Unassembled WGS sequence"/>
</dbReference>
<dbReference type="AlphaFoldDB" id="A0A6A6P9L9"/>
<dbReference type="InterPro" id="IPR027267">
    <property type="entry name" value="AH/BAR_dom_sf"/>
</dbReference>
<dbReference type="Gene3D" id="1.10.555.10">
    <property type="entry name" value="Rho GTPase activation protein"/>
    <property type="match status" value="1"/>
</dbReference>
<feature type="compositionally biased region" description="Low complexity" evidence="4">
    <location>
        <begin position="550"/>
        <end position="562"/>
    </location>
</feature>
<name>A0A6A6P9L9_9PEZI</name>
<dbReference type="PROSITE" id="PS51741">
    <property type="entry name" value="F_BAR"/>
    <property type="match status" value="1"/>
</dbReference>